<comment type="cofactor">
    <cofactor evidence="1">
        <name>pyridoxal 5'-phosphate</name>
        <dbReference type="ChEBI" id="CHEBI:597326"/>
    </cofactor>
</comment>
<comment type="caution">
    <text evidence="4">The sequence shown here is derived from an EMBL/GenBank/DDBJ whole genome shotgun (WGS) entry which is preliminary data.</text>
</comment>
<proteinExistence type="inferred from homology"/>
<dbReference type="SUPFAM" id="SSF53383">
    <property type="entry name" value="PLP-dependent transferases"/>
    <property type="match status" value="1"/>
</dbReference>
<name>A0ABW1MNJ0_9ACTN</name>
<sequence length="464" mass="50206">MTQPLDETRARALDELIAGQEKILTDRTAGSARLRAEARESLAGGVASAWQDSPPVAVWIEDGHAAHVRDVDGTDYVDLHGGFGVGLAGHAHPAIVAAVTGRVRHGTHFAQPTRDLIPVTRLLAERFGLPQWRFTNSGTEATMDAVHLMRAATGRKKILKVEGSYHGHHDSVQVSGYARVAEDIGPDDRPRSVAYGPAYPTEITDLTLVVPFGDLAAVERVLAEHPGEIAGMIIEPVMMNIGLIVPPDGYHAELKALLHRHGAHLAYDEVKTGFAIAPGGATELFGTTPDIVCLAKAMGGGIPCGAVGATRALMDRIADHTYEQVGTFNGNPMMLAATRAMLTEVLTEDAYRGFDALRSRMTGGVEAALRRYGLPGYVAAHGAKGSVIFTERLRNFRDFLAYDDRWGHLHWLYQHNGGVFLPPWGKTEQWTLSVQHTAEDAERFVLNFERFAAAVHTALDTPAS</sequence>
<dbReference type="InterPro" id="IPR015422">
    <property type="entry name" value="PyrdxlP-dep_Trfase_small"/>
</dbReference>
<keyword evidence="2 3" id="KW-0663">Pyridoxal phosphate</keyword>
<evidence type="ECO:0000313" key="5">
    <source>
        <dbReference type="Proteomes" id="UP001596139"/>
    </source>
</evidence>
<dbReference type="PANTHER" id="PTHR43713">
    <property type="entry name" value="GLUTAMATE-1-SEMIALDEHYDE 2,1-AMINOMUTASE"/>
    <property type="match status" value="1"/>
</dbReference>
<dbReference type="Pfam" id="PF00202">
    <property type="entry name" value="Aminotran_3"/>
    <property type="match status" value="1"/>
</dbReference>
<dbReference type="Proteomes" id="UP001596139">
    <property type="component" value="Unassembled WGS sequence"/>
</dbReference>
<dbReference type="Gene3D" id="3.90.1150.10">
    <property type="entry name" value="Aspartate Aminotransferase, domain 1"/>
    <property type="match status" value="1"/>
</dbReference>
<evidence type="ECO:0000313" key="4">
    <source>
        <dbReference type="EMBL" id="MFC6065344.1"/>
    </source>
</evidence>
<dbReference type="InterPro" id="IPR015424">
    <property type="entry name" value="PyrdxlP-dep_Trfase"/>
</dbReference>
<dbReference type="GO" id="GO:0008483">
    <property type="term" value="F:transaminase activity"/>
    <property type="evidence" value="ECO:0007669"/>
    <property type="project" value="UniProtKB-KW"/>
</dbReference>
<accession>A0ABW1MNJ0</accession>
<dbReference type="InterPro" id="IPR005814">
    <property type="entry name" value="Aminotrans_3"/>
</dbReference>
<dbReference type="Gene3D" id="3.40.640.10">
    <property type="entry name" value="Type I PLP-dependent aspartate aminotransferase-like (Major domain)"/>
    <property type="match status" value="1"/>
</dbReference>
<dbReference type="RefSeq" id="WP_031061535.1">
    <property type="nucleotide sequence ID" value="NZ_JBHSPX010000007.1"/>
</dbReference>
<dbReference type="CDD" id="cd00610">
    <property type="entry name" value="OAT_like"/>
    <property type="match status" value="1"/>
</dbReference>
<protein>
    <submittedName>
        <fullName evidence="4">Aspartate aminotransferase family protein</fullName>
    </submittedName>
</protein>
<dbReference type="PROSITE" id="PS00600">
    <property type="entry name" value="AA_TRANSFER_CLASS_3"/>
    <property type="match status" value="1"/>
</dbReference>
<dbReference type="InterPro" id="IPR015421">
    <property type="entry name" value="PyrdxlP-dep_Trfase_major"/>
</dbReference>
<organism evidence="4 5">
    <name type="scientific">Streptomyces ochraceiscleroticus</name>
    <dbReference type="NCBI Taxonomy" id="47761"/>
    <lineage>
        <taxon>Bacteria</taxon>
        <taxon>Bacillati</taxon>
        <taxon>Actinomycetota</taxon>
        <taxon>Actinomycetes</taxon>
        <taxon>Kitasatosporales</taxon>
        <taxon>Streptomycetaceae</taxon>
        <taxon>Streptomyces</taxon>
    </lineage>
</organism>
<comment type="similarity">
    <text evidence="3">Belongs to the class-III pyridoxal-phosphate-dependent aminotransferase family.</text>
</comment>
<dbReference type="PANTHER" id="PTHR43713:SF3">
    <property type="entry name" value="GLUTAMATE-1-SEMIALDEHYDE 2,1-AMINOMUTASE 1, CHLOROPLASTIC-RELATED"/>
    <property type="match status" value="1"/>
</dbReference>
<gene>
    <name evidence="4" type="ORF">ACFP4F_22770</name>
</gene>
<evidence type="ECO:0000256" key="3">
    <source>
        <dbReference type="RuleBase" id="RU003560"/>
    </source>
</evidence>
<dbReference type="InterPro" id="IPR049704">
    <property type="entry name" value="Aminotrans_3_PPA_site"/>
</dbReference>
<keyword evidence="4" id="KW-0032">Aminotransferase</keyword>
<evidence type="ECO:0000256" key="2">
    <source>
        <dbReference type="ARBA" id="ARBA00022898"/>
    </source>
</evidence>
<evidence type="ECO:0000256" key="1">
    <source>
        <dbReference type="ARBA" id="ARBA00001933"/>
    </source>
</evidence>
<keyword evidence="4" id="KW-0808">Transferase</keyword>
<dbReference type="EMBL" id="JBHSPX010000007">
    <property type="protein sequence ID" value="MFC6065344.1"/>
    <property type="molecule type" value="Genomic_DNA"/>
</dbReference>
<reference evidence="5" key="1">
    <citation type="journal article" date="2019" name="Int. J. Syst. Evol. Microbiol.">
        <title>The Global Catalogue of Microorganisms (GCM) 10K type strain sequencing project: providing services to taxonomists for standard genome sequencing and annotation.</title>
        <authorList>
            <consortium name="The Broad Institute Genomics Platform"/>
            <consortium name="The Broad Institute Genome Sequencing Center for Infectious Disease"/>
            <person name="Wu L."/>
            <person name="Ma J."/>
        </authorList>
    </citation>
    <scope>NUCLEOTIDE SEQUENCE [LARGE SCALE GENOMIC DNA]</scope>
    <source>
        <strain evidence="5">CGMCC 1.15180</strain>
    </source>
</reference>
<keyword evidence="5" id="KW-1185">Reference proteome</keyword>